<dbReference type="EMBL" id="RJKE01000001">
    <property type="protein sequence ID" value="ROO89332.1"/>
    <property type="molecule type" value="Genomic_DNA"/>
</dbReference>
<name>A0A3N1D729_9ACTN</name>
<dbReference type="NCBIfam" id="NF040566">
    <property type="entry name" value="SCO2522_fam"/>
    <property type="match status" value="1"/>
</dbReference>
<comment type="caution">
    <text evidence="1">The sequence shown here is derived from an EMBL/GenBank/DDBJ whole genome shotgun (WGS) entry which is preliminary data.</text>
</comment>
<accession>A0A3N1D729</accession>
<evidence type="ECO:0000313" key="2">
    <source>
        <dbReference type="Proteomes" id="UP000272400"/>
    </source>
</evidence>
<dbReference type="InterPro" id="IPR049747">
    <property type="entry name" value="SCO2522-like"/>
</dbReference>
<dbReference type="AlphaFoldDB" id="A0A3N1D729"/>
<dbReference type="Proteomes" id="UP000272400">
    <property type="component" value="Unassembled WGS sequence"/>
</dbReference>
<organism evidence="1 2">
    <name type="scientific">Actinocorallia herbida</name>
    <dbReference type="NCBI Taxonomy" id="58109"/>
    <lineage>
        <taxon>Bacteria</taxon>
        <taxon>Bacillati</taxon>
        <taxon>Actinomycetota</taxon>
        <taxon>Actinomycetes</taxon>
        <taxon>Streptosporangiales</taxon>
        <taxon>Thermomonosporaceae</taxon>
        <taxon>Actinocorallia</taxon>
    </lineage>
</organism>
<gene>
    <name evidence="1" type="ORF">EDD29_7022</name>
</gene>
<sequence length="324" mass="35577">MIRPEVEVEVETATPRVERVPRSHLSLELGHLYMEDFAGGPEVLKRHFAAVKPWHDFLMAQHKGLRVSTCFLVDEYFSQLSGPADLIPDLLSAAAEAGLSIDYVARESACAVIDQVSPAKLLLDSIVPVPAQGSDGSVPPPQYSGWLTNSEHGIGHRGISEAMAPAAAWTPPRENGARAHSISMDVELWDKKDGALQWSCAHLSAVWQLLRLGLLRHEGKAVVEPEDWTGGALPSEWADLPAVIRLPRPGAPRQRHRPSFAAYRTLTILETRFSSVEQAVRLILEQTSIDPLVAAQADEQARAEGVELPPETVRRISHVFTDRS</sequence>
<proteinExistence type="predicted"/>
<dbReference type="RefSeq" id="WP_211360098.1">
    <property type="nucleotide sequence ID" value="NZ_RJKE01000001.1"/>
</dbReference>
<keyword evidence="2" id="KW-1185">Reference proteome</keyword>
<evidence type="ECO:0000313" key="1">
    <source>
        <dbReference type="EMBL" id="ROO89332.1"/>
    </source>
</evidence>
<protein>
    <submittedName>
        <fullName evidence="1">Uncharacterized protein</fullName>
    </submittedName>
</protein>
<reference evidence="1 2" key="1">
    <citation type="submission" date="2018-11" db="EMBL/GenBank/DDBJ databases">
        <title>Sequencing the genomes of 1000 actinobacteria strains.</title>
        <authorList>
            <person name="Klenk H.-P."/>
        </authorList>
    </citation>
    <scope>NUCLEOTIDE SEQUENCE [LARGE SCALE GENOMIC DNA]</scope>
    <source>
        <strain evidence="1 2">DSM 44254</strain>
    </source>
</reference>